<dbReference type="STRING" id="516051.VC82_2095"/>
<accession>A0A0D5YTY4</accession>
<keyword evidence="3" id="KW-1185">Reference proteome</keyword>
<dbReference type="InterPro" id="IPR021737">
    <property type="entry name" value="Phage_phiKZ_Orf197"/>
</dbReference>
<evidence type="ECO:0000256" key="1">
    <source>
        <dbReference type="SAM" id="Phobius"/>
    </source>
</evidence>
<dbReference type="Pfam" id="PF11750">
    <property type="entry name" value="DUF3307"/>
    <property type="match status" value="1"/>
</dbReference>
<keyword evidence="1" id="KW-0472">Membrane</keyword>
<dbReference type="EMBL" id="CP011071">
    <property type="protein sequence ID" value="AKA35690.1"/>
    <property type="molecule type" value="Genomic_DNA"/>
</dbReference>
<keyword evidence="1" id="KW-0812">Transmembrane</keyword>
<feature type="transmembrane region" description="Helical" evidence="1">
    <location>
        <begin position="32"/>
        <end position="52"/>
    </location>
</feature>
<proteinExistence type="predicted"/>
<evidence type="ECO:0000313" key="2">
    <source>
        <dbReference type="EMBL" id="AKA35690.1"/>
    </source>
</evidence>
<sequence length="116" mass="13422">MDFIVLLLAHWVGDYLLQTNNMALKKHHSLKWLSLHILVYTAVLLVFCNLVFSWQIALGYAVINGLLHFITDFFTSKLAAKYHGKRRIFYSILGFDQFAHMVCLYWACVNADILAL</sequence>
<evidence type="ECO:0008006" key="4">
    <source>
        <dbReference type="Google" id="ProtNLM"/>
    </source>
</evidence>
<dbReference type="OrthoDB" id="8536716at2"/>
<protein>
    <recommendedName>
        <fullName evidence="4">DUF3307 domain-containing protein</fullName>
    </recommendedName>
</protein>
<evidence type="ECO:0000313" key="3">
    <source>
        <dbReference type="Proteomes" id="UP000032726"/>
    </source>
</evidence>
<dbReference type="AlphaFoldDB" id="A0A0D5YTY4"/>
<organism evidence="2 3">
    <name type="scientific">Flagellimonas lutaonensis</name>
    <dbReference type="NCBI Taxonomy" id="516051"/>
    <lineage>
        <taxon>Bacteria</taxon>
        <taxon>Pseudomonadati</taxon>
        <taxon>Bacteroidota</taxon>
        <taxon>Flavobacteriia</taxon>
        <taxon>Flavobacteriales</taxon>
        <taxon>Flavobacteriaceae</taxon>
        <taxon>Flagellimonas</taxon>
    </lineage>
</organism>
<reference evidence="2 3" key="1">
    <citation type="submission" date="2015-03" db="EMBL/GenBank/DDBJ databases">
        <title>Complete genome sequence of Muricauda lutaonensis CC-HSB-11T, isolated from a coastal hot spring.</title>
        <authorList>
            <person name="Kim K.M."/>
        </authorList>
    </citation>
    <scope>NUCLEOTIDE SEQUENCE [LARGE SCALE GENOMIC DNA]</scope>
    <source>
        <strain evidence="2 3">CC-HSB-11</strain>
    </source>
</reference>
<feature type="transmembrane region" description="Helical" evidence="1">
    <location>
        <begin position="88"/>
        <end position="107"/>
    </location>
</feature>
<name>A0A0D5YTY4_9FLAO</name>
<dbReference type="Proteomes" id="UP000032726">
    <property type="component" value="Chromosome"/>
</dbReference>
<keyword evidence="1" id="KW-1133">Transmembrane helix</keyword>
<gene>
    <name evidence="2" type="ORF">VC82_2095</name>
</gene>
<dbReference type="HOGENOM" id="CLU_2094111_0_0_10"/>
<dbReference type="RefSeq" id="WP_045802317.1">
    <property type="nucleotide sequence ID" value="NZ_CP011071.1"/>
</dbReference>
<dbReference type="KEGG" id="mlt:VC82_2095"/>